<organism evidence="3">
    <name type="scientific">Oryza barthii</name>
    <dbReference type="NCBI Taxonomy" id="65489"/>
    <lineage>
        <taxon>Eukaryota</taxon>
        <taxon>Viridiplantae</taxon>
        <taxon>Streptophyta</taxon>
        <taxon>Embryophyta</taxon>
        <taxon>Tracheophyta</taxon>
        <taxon>Spermatophyta</taxon>
        <taxon>Magnoliopsida</taxon>
        <taxon>Liliopsida</taxon>
        <taxon>Poales</taxon>
        <taxon>Poaceae</taxon>
        <taxon>BOP clade</taxon>
        <taxon>Oryzoideae</taxon>
        <taxon>Oryzeae</taxon>
        <taxon>Oryzinae</taxon>
        <taxon>Oryza</taxon>
    </lineage>
</organism>
<keyword evidence="2" id="KW-0732">Signal</keyword>
<evidence type="ECO:0000256" key="2">
    <source>
        <dbReference type="SAM" id="SignalP"/>
    </source>
</evidence>
<evidence type="ECO:0000313" key="3">
    <source>
        <dbReference type="EnsemblPlants" id="OBART09G12050.1"/>
    </source>
</evidence>
<dbReference type="PaxDb" id="65489-OBART09G12050.1"/>
<dbReference type="PANTHER" id="PTHR33306">
    <property type="entry name" value="EXPRESSED PROTEIN-RELATED-RELATED"/>
    <property type="match status" value="1"/>
</dbReference>
<dbReference type="STRING" id="65489.A0A0D3H7G3"/>
<dbReference type="eggNOG" id="ENOG502S1II">
    <property type="taxonomic scope" value="Eukaryota"/>
</dbReference>
<dbReference type="PANTHER" id="PTHR33306:SF5">
    <property type="entry name" value="OXIDOREDUCTASE_TRANSITION METAL ION-BINDING PROTEIN"/>
    <property type="match status" value="1"/>
</dbReference>
<dbReference type="EnsemblPlants" id="OBART09G12050.1">
    <property type="protein sequence ID" value="OBART09G12050.1"/>
    <property type="gene ID" value="OBART09G12050"/>
</dbReference>
<dbReference type="Gramene" id="OBART09G12050.1">
    <property type="protein sequence ID" value="OBART09G12050.1"/>
    <property type="gene ID" value="OBART09G12050"/>
</dbReference>
<reference evidence="3" key="1">
    <citation type="journal article" date="2009" name="Rice">
        <title>De Novo Next Generation Sequencing of Plant Genomes.</title>
        <authorList>
            <person name="Rounsley S."/>
            <person name="Marri P.R."/>
            <person name="Yu Y."/>
            <person name="He R."/>
            <person name="Sisneros N."/>
            <person name="Goicoechea J.L."/>
            <person name="Lee S.J."/>
            <person name="Angelova A."/>
            <person name="Kudrna D."/>
            <person name="Luo M."/>
            <person name="Affourtit J."/>
            <person name="Desany B."/>
            <person name="Knight J."/>
            <person name="Niazi F."/>
            <person name="Egholm M."/>
            <person name="Wing R.A."/>
        </authorList>
    </citation>
    <scope>NUCLEOTIDE SEQUENCE [LARGE SCALE GENOMIC DNA]</scope>
    <source>
        <strain evidence="3">cv. IRGC 105608</strain>
    </source>
</reference>
<feature type="transmembrane region" description="Helical" evidence="1">
    <location>
        <begin position="129"/>
        <end position="153"/>
    </location>
</feature>
<evidence type="ECO:0000313" key="4">
    <source>
        <dbReference type="Proteomes" id="UP000026960"/>
    </source>
</evidence>
<dbReference type="HOGENOM" id="CLU_135316_0_0_1"/>
<feature type="signal peptide" evidence="2">
    <location>
        <begin position="1"/>
        <end position="25"/>
    </location>
</feature>
<protein>
    <submittedName>
        <fullName evidence="3">Uncharacterized protein</fullName>
    </submittedName>
</protein>
<keyword evidence="4" id="KW-1185">Reference proteome</keyword>
<accession>A0A0D3H7G3</accession>
<feature type="transmembrane region" description="Helical" evidence="1">
    <location>
        <begin position="90"/>
        <end position="109"/>
    </location>
</feature>
<dbReference type="AlphaFoldDB" id="A0A0D3H7G3"/>
<keyword evidence="1" id="KW-0812">Transmembrane</keyword>
<keyword evidence="1" id="KW-0472">Membrane</keyword>
<evidence type="ECO:0000256" key="1">
    <source>
        <dbReference type="SAM" id="Phobius"/>
    </source>
</evidence>
<feature type="transmembrane region" description="Helical" evidence="1">
    <location>
        <begin position="56"/>
        <end position="78"/>
    </location>
</feature>
<name>A0A0D3H7G3_9ORYZ</name>
<sequence length="167" mass="18140">MSAESCSITSIASFFSFLFFTTSQARKFDSNDPMGNSYSNGGSPAAAAGYVQAPELPLHLCFFLVVLLVFLGFSWYTSYGSAAERFADQARLLLMASPLALLLAVRLLSGGGDGERRGVDQLPMPERDSIHRAGGSPWGVGVLLALLVVMVSYQSNFRDRWFPLVSR</sequence>
<proteinExistence type="predicted"/>
<dbReference type="Proteomes" id="UP000026960">
    <property type="component" value="Chromosome 9"/>
</dbReference>
<keyword evidence="1" id="KW-1133">Transmembrane helix</keyword>
<feature type="chain" id="PRO_5002263573" evidence="2">
    <location>
        <begin position="26"/>
        <end position="167"/>
    </location>
</feature>
<reference evidence="3" key="2">
    <citation type="submission" date="2015-03" db="UniProtKB">
        <authorList>
            <consortium name="EnsemblPlants"/>
        </authorList>
    </citation>
    <scope>IDENTIFICATION</scope>
</reference>